<keyword evidence="2" id="KW-1185">Reference proteome</keyword>
<gene>
    <name evidence="1" type="ORF">FKW44_008467</name>
</gene>
<accession>A0A7T8QUA3</accession>
<dbReference type="AlphaFoldDB" id="A0A7T8QUA3"/>
<dbReference type="EMBL" id="CP045894">
    <property type="protein sequence ID" value="QQP55324.1"/>
    <property type="molecule type" value="Genomic_DNA"/>
</dbReference>
<evidence type="ECO:0000313" key="2">
    <source>
        <dbReference type="Proteomes" id="UP000595437"/>
    </source>
</evidence>
<reference evidence="2" key="1">
    <citation type="submission" date="2021-01" db="EMBL/GenBank/DDBJ databases">
        <title>Caligus Genome Assembly.</title>
        <authorList>
            <person name="Gallardo-Escarate C."/>
        </authorList>
    </citation>
    <scope>NUCLEOTIDE SEQUENCE [LARGE SCALE GENOMIC DNA]</scope>
</reference>
<organism evidence="1 2">
    <name type="scientific">Caligus rogercresseyi</name>
    <name type="common">Sea louse</name>
    <dbReference type="NCBI Taxonomy" id="217165"/>
    <lineage>
        <taxon>Eukaryota</taxon>
        <taxon>Metazoa</taxon>
        <taxon>Ecdysozoa</taxon>
        <taxon>Arthropoda</taxon>
        <taxon>Crustacea</taxon>
        <taxon>Multicrustacea</taxon>
        <taxon>Hexanauplia</taxon>
        <taxon>Copepoda</taxon>
        <taxon>Siphonostomatoida</taxon>
        <taxon>Caligidae</taxon>
        <taxon>Caligus</taxon>
    </lineage>
</organism>
<protein>
    <submittedName>
        <fullName evidence="1">Uncharacterized protein</fullName>
    </submittedName>
</protein>
<feature type="non-terminal residue" evidence="1">
    <location>
        <position position="1"/>
    </location>
</feature>
<name>A0A7T8QUA3_CALRO</name>
<sequence length="186" mass="21293">PQAIYKHTDPPTPFFIAIGCISLQKINRSAACPATFRAVGTFSKHNRSLRIQKPLQEPFLSSADKWFRYRLATSSLFVSKSQEDPRKRRCVFCNNGTETSSHLFADCVKVAPLVELTQRRVNNAFDVKLSRADWLIFSTPERPNHWKIEELICCIQRIIYAARTSLLDRKLSLLEELNNDGGKSKH</sequence>
<proteinExistence type="predicted"/>
<dbReference type="Proteomes" id="UP000595437">
    <property type="component" value="Chromosome 5"/>
</dbReference>
<evidence type="ECO:0000313" key="1">
    <source>
        <dbReference type="EMBL" id="QQP55324.1"/>
    </source>
</evidence>